<evidence type="ECO:0000313" key="5">
    <source>
        <dbReference type="Proteomes" id="UP000280792"/>
    </source>
</evidence>
<evidence type="ECO:0000256" key="3">
    <source>
        <dbReference type="RuleBase" id="RU363015"/>
    </source>
</evidence>
<comment type="similarity">
    <text evidence="2 3">Belongs to the LOG family.</text>
</comment>
<dbReference type="InterPro" id="IPR005269">
    <property type="entry name" value="LOG"/>
</dbReference>
<dbReference type="GO" id="GO:0005829">
    <property type="term" value="C:cytosol"/>
    <property type="evidence" value="ECO:0007669"/>
    <property type="project" value="TreeGrafter"/>
</dbReference>
<proteinExistence type="inferred from homology"/>
<dbReference type="PANTHER" id="PTHR31223:SF70">
    <property type="entry name" value="LOG FAMILY PROTEIN YJL055W"/>
    <property type="match status" value="1"/>
</dbReference>
<evidence type="ECO:0000313" key="4">
    <source>
        <dbReference type="EMBL" id="RRJ83099.1"/>
    </source>
</evidence>
<organism evidence="4 5">
    <name type="scientific">Aestuariirhabdus litorea</name>
    <dbReference type="NCBI Taxonomy" id="2528527"/>
    <lineage>
        <taxon>Bacteria</taxon>
        <taxon>Pseudomonadati</taxon>
        <taxon>Pseudomonadota</taxon>
        <taxon>Gammaproteobacteria</taxon>
        <taxon>Oceanospirillales</taxon>
        <taxon>Aestuariirhabdaceae</taxon>
        <taxon>Aestuariirhabdus</taxon>
    </lineage>
</organism>
<reference evidence="4 5" key="1">
    <citation type="submission" date="2018-08" db="EMBL/GenBank/DDBJ databases">
        <authorList>
            <person name="Khan S.A."/>
        </authorList>
    </citation>
    <scope>NUCLEOTIDE SEQUENCE [LARGE SCALE GENOMIC DNA]</scope>
    <source>
        <strain evidence="4 5">GTF-13</strain>
    </source>
</reference>
<dbReference type="GO" id="GO:0009691">
    <property type="term" value="P:cytokinin biosynthetic process"/>
    <property type="evidence" value="ECO:0007669"/>
    <property type="project" value="UniProtKB-UniRule"/>
</dbReference>
<keyword evidence="3" id="KW-0203">Cytokinin biosynthesis</keyword>
<dbReference type="GO" id="GO:0008714">
    <property type="term" value="F:AMP nucleosidase activity"/>
    <property type="evidence" value="ECO:0007669"/>
    <property type="project" value="UniProtKB-EC"/>
</dbReference>
<protein>
    <recommendedName>
        <fullName evidence="3">Cytokinin riboside 5'-monophosphate phosphoribohydrolase</fullName>
        <ecNumber evidence="3">3.2.2.n1</ecNumber>
    </recommendedName>
</protein>
<dbReference type="NCBIfam" id="TIGR00730">
    <property type="entry name" value="Rossman fold protein, TIGR00730 family"/>
    <property type="match status" value="1"/>
</dbReference>
<reference evidence="4 5" key="2">
    <citation type="submission" date="2018-12" db="EMBL/GenBank/DDBJ databases">
        <title>Simiduia agarivorans gen. nov., sp. nov., a marine, agarolytic bacterium isolated from shallow coastal water from Keelung, Taiwan.</title>
        <authorList>
            <person name="Shieh W.Y."/>
        </authorList>
    </citation>
    <scope>NUCLEOTIDE SEQUENCE [LARGE SCALE GENOMIC DNA]</scope>
    <source>
        <strain evidence="4 5">GTF-13</strain>
    </source>
</reference>
<gene>
    <name evidence="4" type="ORF">D0544_14765</name>
</gene>
<name>A0A3P3VN20_9GAMM</name>
<dbReference type="AlphaFoldDB" id="A0A3P3VN20"/>
<dbReference type="SUPFAM" id="SSF102405">
    <property type="entry name" value="MCP/YpsA-like"/>
    <property type="match status" value="1"/>
</dbReference>
<dbReference type="InterPro" id="IPR031100">
    <property type="entry name" value="LOG_fam"/>
</dbReference>
<comment type="catalytic activity">
    <reaction evidence="1">
        <text>AMP + H2O = D-ribose 5-phosphate + adenine</text>
        <dbReference type="Rhea" id="RHEA:20129"/>
        <dbReference type="ChEBI" id="CHEBI:15377"/>
        <dbReference type="ChEBI" id="CHEBI:16708"/>
        <dbReference type="ChEBI" id="CHEBI:78346"/>
        <dbReference type="ChEBI" id="CHEBI:456215"/>
        <dbReference type="EC" id="3.2.2.4"/>
    </reaction>
</comment>
<comment type="caution">
    <text evidence="4">The sequence shown here is derived from an EMBL/GenBank/DDBJ whole genome shotgun (WGS) entry which is preliminary data.</text>
</comment>
<keyword evidence="3" id="KW-0378">Hydrolase</keyword>
<dbReference type="Proteomes" id="UP000280792">
    <property type="component" value="Unassembled WGS sequence"/>
</dbReference>
<keyword evidence="5" id="KW-1185">Reference proteome</keyword>
<dbReference type="PANTHER" id="PTHR31223">
    <property type="entry name" value="LOG FAMILY PROTEIN YJL055W"/>
    <property type="match status" value="1"/>
</dbReference>
<evidence type="ECO:0000256" key="1">
    <source>
        <dbReference type="ARBA" id="ARBA00000274"/>
    </source>
</evidence>
<evidence type="ECO:0000256" key="2">
    <source>
        <dbReference type="ARBA" id="ARBA00006763"/>
    </source>
</evidence>
<dbReference type="Gene3D" id="3.40.50.450">
    <property type="match status" value="1"/>
</dbReference>
<dbReference type="RefSeq" id="WP_125017458.1">
    <property type="nucleotide sequence ID" value="NZ_QWEZ01000002.1"/>
</dbReference>
<dbReference type="EMBL" id="QWEZ01000002">
    <property type="protein sequence ID" value="RRJ83099.1"/>
    <property type="molecule type" value="Genomic_DNA"/>
</dbReference>
<accession>A0A3P3VN20</accession>
<dbReference type="EC" id="3.2.2.n1" evidence="3"/>
<sequence>MRVAVFCGSSAGRDTAYAESARTLGRALVTAGHELVYGGGNVGLMGLVADAVIEAGGYSVGVMPRALREREIQHPGLSELHIVADMHERKATMARLADGFVALPGGIGTLEELFEVWTWAQLGYHLKPCALLNAGAYYDGLLGFLSHMVEEGFMGPAYREMLIVEREPAALLEAIATYSPPPGKWG</sequence>
<dbReference type="Pfam" id="PF03641">
    <property type="entry name" value="Lysine_decarbox"/>
    <property type="match status" value="1"/>
</dbReference>